<comment type="subunit">
    <text evidence="10">The complex is composed of six subunits: RnfA, RnfB, RnfC, RnfD, RnfE and RnfG.</text>
</comment>
<keyword evidence="12" id="KW-1185">Reference proteome</keyword>
<evidence type="ECO:0000256" key="7">
    <source>
        <dbReference type="ARBA" id="ARBA00022982"/>
    </source>
</evidence>
<evidence type="ECO:0000256" key="5">
    <source>
        <dbReference type="ARBA" id="ARBA00022692"/>
    </source>
</evidence>
<feature type="transmembrane region" description="Helical" evidence="10">
    <location>
        <begin position="212"/>
        <end position="232"/>
    </location>
</feature>
<accession>A0A7Z2T2R5</accession>
<dbReference type="NCBIfam" id="TIGR01946">
    <property type="entry name" value="rnfD"/>
    <property type="match status" value="1"/>
</dbReference>
<keyword evidence="8 10" id="KW-1133">Transmembrane helix</keyword>
<keyword evidence="3 10" id="KW-0285">Flavoprotein</keyword>
<organism evidence="11 12">
    <name type="scientific">Vibrio astriarenae</name>
    <dbReference type="NCBI Taxonomy" id="1481923"/>
    <lineage>
        <taxon>Bacteria</taxon>
        <taxon>Pseudomonadati</taxon>
        <taxon>Pseudomonadota</taxon>
        <taxon>Gammaproteobacteria</taxon>
        <taxon>Vibrionales</taxon>
        <taxon>Vibrionaceae</taxon>
        <taxon>Vibrio</taxon>
    </lineage>
</organism>
<name>A0A7Z2T2R5_9VIBR</name>
<evidence type="ECO:0000256" key="3">
    <source>
        <dbReference type="ARBA" id="ARBA00022630"/>
    </source>
</evidence>
<comment type="subcellular location">
    <subcellularLocation>
        <location evidence="10">Cell inner membrane</location>
        <topology evidence="10">Multi-pass membrane protein</topology>
    </subcellularLocation>
</comment>
<dbReference type="GO" id="GO:0022900">
    <property type="term" value="P:electron transport chain"/>
    <property type="evidence" value="ECO:0007669"/>
    <property type="project" value="UniProtKB-UniRule"/>
</dbReference>
<dbReference type="KEGG" id="vas:GT360_06445"/>
<feature type="transmembrane region" description="Helical" evidence="10">
    <location>
        <begin position="70"/>
        <end position="87"/>
    </location>
</feature>
<dbReference type="RefSeq" id="WP_164648079.1">
    <property type="nucleotide sequence ID" value="NZ_CP047475.1"/>
</dbReference>
<dbReference type="PANTHER" id="PTHR30578:SF0">
    <property type="entry name" value="ION-TRANSLOCATING OXIDOREDUCTASE COMPLEX SUBUNIT D"/>
    <property type="match status" value="1"/>
</dbReference>
<evidence type="ECO:0000256" key="6">
    <source>
        <dbReference type="ARBA" id="ARBA00022967"/>
    </source>
</evidence>
<dbReference type="GO" id="GO:0005886">
    <property type="term" value="C:plasma membrane"/>
    <property type="evidence" value="ECO:0007669"/>
    <property type="project" value="UniProtKB-SubCell"/>
</dbReference>
<evidence type="ECO:0000313" key="12">
    <source>
        <dbReference type="Proteomes" id="UP000464262"/>
    </source>
</evidence>
<dbReference type="InterPro" id="IPR004338">
    <property type="entry name" value="NqrB/RnfD"/>
</dbReference>
<reference evidence="11 12" key="1">
    <citation type="submission" date="2020-01" db="EMBL/GenBank/DDBJ databases">
        <title>Whole genome and functional gene identification of agarase of Vibrio HN897.</title>
        <authorList>
            <person name="Liu Y."/>
            <person name="Zhao Z."/>
        </authorList>
    </citation>
    <scope>NUCLEOTIDE SEQUENCE [LARGE SCALE GENOMIC DNA]</scope>
    <source>
        <strain evidence="11 12">HN897</strain>
    </source>
</reference>
<feature type="modified residue" description="FMN phosphoryl threonine" evidence="10">
    <location>
        <position position="166"/>
    </location>
</feature>
<dbReference type="AlphaFoldDB" id="A0A7Z2T2R5"/>
<dbReference type="EC" id="7.-.-.-" evidence="10"/>
<feature type="transmembrane region" description="Helical" evidence="10">
    <location>
        <begin position="21"/>
        <end position="41"/>
    </location>
</feature>
<dbReference type="Proteomes" id="UP000464262">
    <property type="component" value="Chromosome 1"/>
</dbReference>
<feature type="transmembrane region" description="Helical" evidence="10">
    <location>
        <begin position="93"/>
        <end position="113"/>
    </location>
</feature>
<evidence type="ECO:0000256" key="2">
    <source>
        <dbReference type="ARBA" id="ARBA00022553"/>
    </source>
</evidence>
<keyword evidence="1 10" id="KW-0813">Transport</keyword>
<comment type="similarity">
    <text evidence="10">Belongs to the NqrB/RnfD family.</text>
</comment>
<keyword evidence="6 10" id="KW-1278">Translocase</keyword>
<evidence type="ECO:0000256" key="8">
    <source>
        <dbReference type="ARBA" id="ARBA00022989"/>
    </source>
</evidence>
<keyword evidence="10" id="KW-1003">Cell membrane</keyword>
<evidence type="ECO:0000256" key="4">
    <source>
        <dbReference type="ARBA" id="ARBA00022643"/>
    </source>
</evidence>
<keyword evidence="10" id="KW-0997">Cell inner membrane</keyword>
<dbReference type="Pfam" id="PF03116">
    <property type="entry name" value="NQR2_RnfD_RnfE"/>
    <property type="match status" value="1"/>
</dbReference>
<evidence type="ECO:0000256" key="1">
    <source>
        <dbReference type="ARBA" id="ARBA00022448"/>
    </source>
</evidence>
<sequence>MINFKPGAGPYAHSNNSTTKIMYQVVLALLPACAFAAYSFGPSAVEIMLACVGSAIVFEFICLAIQGKPVLGCFDGSAVLTGLILAMCLPPKFPLLLCVLGTAFAIVIGKQAYGGLGQNLFNPAMLARVFLLICFPVEMTQWYEPIGEHVGSAAQWLEFDGVTSATILSLEVIPPATRDLILGHHSGSLGEMNAVLLILGGFYLIYKRVLNWVIPCCFIGALVTPAAVFSLISPDRFLGPGIHLFSGGAIMCAFFIVTDMVTSPSSYKGQALYAALGGLLVWLIREFGNYPEGVAFAILIINSASPLIDHYVQPVRFGAEQKVKGEAQS</sequence>
<keyword evidence="5 10" id="KW-0812">Transmembrane</keyword>
<keyword evidence="7 10" id="KW-0249">Electron transport</keyword>
<keyword evidence="2 10" id="KW-0597">Phosphoprotein</keyword>
<feature type="transmembrane region" description="Helical" evidence="10">
    <location>
        <begin position="238"/>
        <end position="258"/>
    </location>
</feature>
<dbReference type="InterPro" id="IPR011303">
    <property type="entry name" value="RnfD_bac"/>
</dbReference>
<dbReference type="HAMAP" id="MF_00462">
    <property type="entry name" value="RsxD_RnfD"/>
    <property type="match status" value="1"/>
</dbReference>
<protein>
    <recommendedName>
        <fullName evidence="10">Ion-translocating oxidoreductase complex subunit D</fullName>
        <ecNumber evidence="10">7.-.-.-</ecNumber>
    </recommendedName>
    <alternativeName>
        <fullName evidence="10">Rnf electron transport complex subunit D</fullName>
    </alternativeName>
</protein>
<keyword evidence="4 10" id="KW-0288">FMN</keyword>
<proteinExistence type="inferred from homology"/>
<dbReference type="EMBL" id="CP047475">
    <property type="protein sequence ID" value="QIA63175.1"/>
    <property type="molecule type" value="Genomic_DNA"/>
</dbReference>
<evidence type="ECO:0000256" key="9">
    <source>
        <dbReference type="ARBA" id="ARBA00023136"/>
    </source>
</evidence>
<evidence type="ECO:0000313" key="11">
    <source>
        <dbReference type="EMBL" id="QIA63175.1"/>
    </source>
</evidence>
<comment type="function">
    <text evidence="10">Part of a membrane-bound complex that couples electron transfer with translocation of ions across the membrane.</text>
</comment>
<evidence type="ECO:0000256" key="10">
    <source>
        <dbReference type="HAMAP-Rule" id="MF_00462"/>
    </source>
</evidence>
<comment type="caution">
    <text evidence="10">Lacks conserved residue(s) required for the propagation of feature annotation.</text>
</comment>
<keyword evidence="9 10" id="KW-0472">Membrane</keyword>
<dbReference type="PANTHER" id="PTHR30578">
    <property type="entry name" value="ELECTRON TRANSPORT COMPLEX PROTEIN RNFD"/>
    <property type="match status" value="1"/>
</dbReference>
<comment type="cofactor">
    <cofactor evidence="10">
        <name>FMN</name>
        <dbReference type="ChEBI" id="CHEBI:58210"/>
    </cofactor>
</comment>
<gene>
    <name evidence="10" type="primary">rnfD</name>
    <name evidence="11" type="ORF">GT360_06445</name>
</gene>
<feature type="transmembrane region" description="Helical" evidence="10">
    <location>
        <begin position="47"/>
        <end position="65"/>
    </location>
</feature>
<dbReference type="GO" id="GO:0055085">
    <property type="term" value="P:transmembrane transport"/>
    <property type="evidence" value="ECO:0007669"/>
    <property type="project" value="InterPro"/>
</dbReference>